<dbReference type="EMBL" id="CM001219">
    <property type="protein sequence ID" value="KEH34299.1"/>
    <property type="molecule type" value="Genomic_DNA"/>
</dbReference>
<keyword evidence="5" id="KW-1185">Reference proteome</keyword>
<dbReference type="EnsemblPlants" id="KEH34299">
    <property type="protein sequence ID" value="KEH34299"/>
    <property type="gene ID" value="MTR_3g464350"/>
</dbReference>
<protein>
    <submittedName>
        <fullName evidence="3">Transmembrane protein, putative</fullName>
    </submittedName>
</protein>
<dbReference type="AlphaFoldDB" id="A0A072UWT9"/>
<proteinExistence type="predicted"/>
<name>A0A072UWT9_MEDTR</name>
<dbReference type="Proteomes" id="UP000002051">
    <property type="component" value="Chromosome 3"/>
</dbReference>
<reference evidence="3 5" key="2">
    <citation type="journal article" date="2014" name="BMC Genomics">
        <title>An improved genome release (version Mt4.0) for the model legume Medicago truncatula.</title>
        <authorList>
            <person name="Tang H."/>
            <person name="Krishnakumar V."/>
            <person name="Bidwell S."/>
            <person name="Rosen B."/>
            <person name="Chan A."/>
            <person name="Zhou S."/>
            <person name="Gentzbittel L."/>
            <person name="Childs K.L."/>
            <person name="Yandell M."/>
            <person name="Gundlach H."/>
            <person name="Mayer K.F."/>
            <person name="Schwartz D.C."/>
            <person name="Town C.D."/>
        </authorList>
    </citation>
    <scope>GENOME REANNOTATION</scope>
    <source>
        <strain evidence="3">A17</strain>
        <strain evidence="4 5">cv. Jemalong A17</strain>
    </source>
</reference>
<sequence length="128" mass="14700">MPTMNKREYDKLNPDIYKKDSWTFESSSFRNSRSELWQFKRKATLELRDGFYLLLDFLGIILVTICLGSSNLKNRPHHPTKILANESQHSPTCSSSQTSNLRHHLLASPPTTKPKELISATKANKQEP</sequence>
<evidence type="ECO:0000313" key="3">
    <source>
        <dbReference type="EMBL" id="KEH34299.1"/>
    </source>
</evidence>
<evidence type="ECO:0000256" key="1">
    <source>
        <dbReference type="SAM" id="MobiDB-lite"/>
    </source>
</evidence>
<evidence type="ECO:0000313" key="4">
    <source>
        <dbReference type="EnsemblPlants" id="KEH34299"/>
    </source>
</evidence>
<keyword evidence="2" id="KW-0472">Membrane</keyword>
<reference evidence="3 5" key="1">
    <citation type="journal article" date="2011" name="Nature">
        <title>The Medicago genome provides insight into the evolution of rhizobial symbioses.</title>
        <authorList>
            <person name="Young N.D."/>
            <person name="Debelle F."/>
            <person name="Oldroyd G.E."/>
            <person name="Geurts R."/>
            <person name="Cannon S.B."/>
            <person name="Udvardi M.K."/>
            <person name="Benedito V.A."/>
            <person name="Mayer K.F."/>
            <person name="Gouzy J."/>
            <person name="Schoof H."/>
            <person name="Van de Peer Y."/>
            <person name="Proost S."/>
            <person name="Cook D.R."/>
            <person name="Meyers B.C."/>
            <person name="Spannagl M."/>
            <person name="Cheung F."/>
            <person name="De Mita S."/>
            <person name="Krishnakumar V."/>
            <person name="Gundlach H."/>
            <person name="Zhou S."/>
            <person name="Mudge J."/>
            <person name="Bharti A.K."/>
            <person name="Murray J.D."/>
            <person name="Naoumkina M.A."/>
            <person name="Rosen B."/>
            <person name="Silverstein K.A."/>
            <person name="Tang H."/>
            <person name="Rombauts S."/>
            <person name="Zhao P.X."/>
            <person name="Zhou P."/>
            <person name="Barbe V."/>
            <person name="Bardou P."/>
            <person name="Bechner M."/>
            <person name="Bellec A."/>
            <person name="Berger A."/>
            <person name="Berges H."/>
            <person name="Bidwell S."/>
            <person name="Bisseling T."/>
            <person name="Choisne N."/>
            <person name="Couloux A."/>
            <person name="Denny R."/>
            <person name="Deshpande S."/>
            <person name="Dai X."/>
            <person name="Doyle J.J."/>
            <person name="Dudez A.M."/>
            <person name="Farmer A.D."/>
            <person name="Fouteau S."/>
            <person name="Franken C."/>
            <person name="Gibelin C."/>
            <person name="Gish J."/>
            <person name="Goldstein S."/>
            <person name="Gonzalez A.J."/>
            <person name="Green P.J."/>
            <person name="Hallab A."/>
            <person name="Hartog M."/>
            <person name="Hua A."/>
            <person name="Humphray S.J."/>
            <person name="Jeong D.H."/>
            <person name="Jing Y."/>
            <person name="Jocker A."/>
            <person name="Kenton S.M."/>
            <person name="Kim D.J."/>
            <person name="Klee K."/>
            <person name="Lai H."/>
            <person name="Lang C."/>
            <person name="Lin S."/>
            <person name="Macmil S.L."/>
            <person name="Magdelenat G."/>
            <person name="Matthews L."/>
            <person name="McCorrison J."/>
            <person name="Monaghan E.L."/>
            <person name="Mun J.H."/>
            <person name="Najar F.Z."/>
            <person name="Nicholson C."/>
            <person name="Noirot C."/>
            <person name="O'Bleness M."/>
            <person name="Paule C.R."/>
            <person name="Poulain J."/>
            <person name="Prion F."/>
            <person name="Qin B."/>
            <person name="Qu C."/>
            <person name="Retzel E.F."/>
            <person name="Riddle C."/>
            <person name="Sallet E."/>
            <person name="Samain S."/>
            <person name="Samson N."/>
            <person name="Sanders I."/>
            <person name="Saurat O."/>
            <person name="Scarpelli C."/>
            <person name="Schiex T."/>
            <person name="Segurens B."/>
            <person name="Severin A.J."/>
            <person name="Sherrier D.J."/>
            <person name="Shi R."/>
            <person name="Sims S."/>
            <person name="Singer S.R."/>
            <person name="Sinharoy S."/>
            <person name="Sterck L."/>
            <person name="Viollet A."/>
            <person name="Wang B.B."/>
            <person name="Wang K."/>
            <person name="Wang M."/>
            <person name="Wang X."/>
            <person name="Warfsmann J."/>
            <person name="Weissenbach J."/>
            <person name="White D.D."/>
            <person name="White J.D."/>
            <person name="Wiley G.B."/>
            <person name="Wincker P."/>
            <person name="Xing Y."/>
            <person name="Yang L."/>
            <person name="Yao Z."/>
            <person name="Ying F."/>
            <person name="Zhai J."/>
            <person name="Zhou L."/>
            <person name="Zuber A."/>
            <person name="Denarie J."/>
            <person name="Dixon R.A."/>
            <person name="May G.D."/>
            <person name="Schwartz D.C."/>
            <person name="Rogers J."/>
            <person name="Quetier F."/>
            <person name="Town C.D."/>
            <person name="Roe B.A."/>
        </authorList>
    </citation>
    <scope>NUCLEOTIDE SEQUENCE [LARGE SCALE GENOMIC DNA]</scope>
    <source>
        <strain evidence="3">A17</strain>
        <strain evidence="4 5">cv. Jemalong A17</strain>
    </source>
</reference>
<evidence type="ECO:0000313" key="5">
    <source>
        <dbReference type="Proteomes" id="UP000002051"/>
    </source>
</evidence>
<feature type="region of interest" description="Disordered" evidence="1">
    <location>
        <begin position="83"/>
        <end position="128"/>
    </location>
</feature>
<dbReference type="HOGENOM" id="CLU_1962846_0_0_1"/>
<accession>A0A072UWT9</accession>
<evidence type="ECO:0000256" key="2">
    <source>
        <dbReference type="SAM" id="Phobius"/>
    </source>
</evidence>
<keyword evidence="2 3" id="KW-0812">Transmembrane</keyword>
<gene>
    <name evidence="3" type="ordered locus">MTR_3g464350</name>
</gene>
<keyword evidence="2" id="KW-1133">Transmembrane helix</keyword>
<feature type="transmembrane region" description="Helical" evidence="2">
    <location>
        <begin position="51"/>
        <end position="72"/>
    </location>
</feature>
<reference evidence="4" key="3">
    <citation type="submission" date="2015-04" db="UniProtKB">
        <authorList>
            <consortium name="EnsemblPlants"/>
        </authorList>
    </citation>
    <scope>IDENTIFICATION</scope>
    <source>
        <strain evidence="4">cv. Jemalong A17</strain>
    </source>
</reference>
<organism evidence="3 5">
    <name type="scientific">Medicago truncatula</name>
    <name type="common">Barrel medic</name>
    <name type="synonym">Medicago tribuloides</name>
    <dbReference type="NCBI Taxonomy" id="3880"/>
    <lineage>
        <taxon>Eukaryota</taxon>
        <taxon>Viridiplantae</taxon>
        <taxon>Streptophyta</taxon>
        <taxon>Embryophyta</taxon>
        <taxon>Tracheophyta</taxon>
        <taxon>Spermatophyta</taxon>
        <taxon>Magnoliopsida</taxon>
        <taxon>eudicotyledons</taxon>
        <taxon>Gunneridae</taxon>
        <taxon>Pentapetalae</taxon>
        <taxon>rosids</taxon>
        <taxon>fabids</taxon>
        <taxon>Fabales</taxon>
        <taxon>Fabaceae</taxon>
        <taxon>Papilionoideae</taxon>
        <taxon>50 kb inversion clade</taxon>
        <taxon>NPAAA clade</taxon>
        <taxon>Hologalegina</taxon>
        <taxon>IRL clade</taxon>
        <taxon>Trifolieae</taxon>
        <taxon>Medicago</taxon>
    </lineage>
</organism>
<feature type="compositionally biased region" description="Polar residues" evidence="1">
    <location>
        <begin position="85"/>
        <end position="100"/>
    </location>
</feature>